<keyword evidence="2 6" id="KW-0689">Ribosomal protein</keyword>
<dbReference type="GO" id="GO:1990904">
    <property type="term" value="C:ribonucleoprotein complex"/>
    <property type="evidence" value="ECO:0007669"/>
    <property type="project" value="UniProtKB-KW"/>
</dbReference>
<evidence type="ECO:0000259" key="8">
    <source>
        <dbReference type="Pfam" id="PF00673"/>
    </source>
</evidence>
<dbReference type="GO" id="GO:0005840">
    <property type="term" value="C:ribosome"/>
    <property type="evidence" value="ECO:0007669"/>
    <property type="project" value="UniProtKB-KW"/>
</dbReference>
<dbReference type="AlphaFoldDB" id="A0A0G0ZBC8"/>
<dbReference type="GO" id="GO:0006412">
    <property type="term" value="P:translation"/>
    <property type="evidence" value="ECO:0007669"/>
    <property type="project" value="InterPro"/>
</dbReference>
<evidence type="ECO:0000313" key="9">
    <source>
        <dbReference type="EMBL" id="KKS46025.1"/>
    </source>
</evidence>
<dbReference type="InterPro" id="IPR020930">
    <property type="entry name" value="Ribosomal_uL5_bac-type"/>
</dbReference>
<dbReference type="Gene3D" id="3.30.1440.10">
    <property type="match status" value="1"/>
</dbReference>
<evidence type="ECO:0000256" key="2">
    <source>
        <dbReference type="ARBA" id="ARBA00022980"/>
    </source>
</evidence>
<dbReference type="SUPFAM" id="SSF55282">
    <property type="entry name" value="RL5-like"/>
    <property type="match status" value="1"/>
</dbReference>
<comment type="similarity">
    <text evidence="1 6">Belongs to the universal ribosomal protein uL5 family.</text>
</comment>
<evidence type="ECO:0000256" key="3">
    <source>
        <dbReference type="ARBA" id="ARBA00023274"/>
    </source>
</evidence>
<evidence type="ECO:0000259" key="7">
    <source>
        <dbReference type="Pfam" id="PF00281"/>
    </source>
</evidence>
<evidence type="ECO:0000313" key="10">
    <source>
        <dbReference type="Proteomes" id="UP000034036"/>
    </source>
</evidence>
<dbReference type="NCBIfam" id="NF000585">
    <property type="entry name" value="PRK00010.1"/>
    <property type="match status" value="1"/>
</dbReference>
<dbReference type="PANTHER" id="PTHR11994">
    <property type="entry name" value="60S RIBOSOMAL PROTEIN L11-RELATED"/>
    <property type="match status" value="1"/>
</dbReference>
<proteinExistence type="inferred from homology"/>
<evidence type="ECO:0000256" key="5">
    <source>
        <dbReference type="ARBA" id="ARBA00035461"/>
    </source>
</evidence>
<name>A0A0G0ZBC8_9BACT</name>
<dbReference type="InterPro" id="IPR031310">
    <property type="entry name" value="Ribosomal_uL5_N"/>
</dbReference>
<gene>
    <name evidence="9" type="ORF">UV11_C0035G0008</name>
</gene>
<dbReference type="GO" id="GO:0003735">
    <property type="term" value="F:structural constituent of ribosome"/>
    <property type="evidence" value="ECO:0007669"/>
    <property type="project" value="InterPro"/>
</dbReference>
<keyword evidence="3 6" id="KW-0687">Ribonucleoprotein</keyword>
<dbReference type="InterPro" id="IPR022803">
    <property type="entry name" value="Ribosomal_uL5_dom_sf"/>
</dbReference>
<dbReference type="PIRSF" id="PIRSF002161">
    <property type="entry name" value="Ribosomal_L5"/>
    <property type="match status" value="1"/>
</dbReference>
<dbReference type="Proteomes" id="UP000034036">
    <property type="component" value="Unassembled WGS sequence"/>
</dbReference>
<feature type="domain" description="Large ribosomal subunit protein uL5 N-terminal" evidence="7">
    <location>
        <begin position="23"/>
        <end position="78"/>
    </location>
</feature>
<evidence type="ECO:0000256" key="4">
    <source>
        <dbReference type="ARBA" id="ARBA00035245"/>
    </source>
</evidence>
<organism evidence="9 10">
    <name type="scientific">Candidatus Giovannonibacteria bacterium GW2011_GWF2_42_19</name>
    <dbReference type="NCBI Taxonomy" id="1618659"/>
    <lineage>
        <taxon>Bacteria</taxon>
        <taxon>Candidatus Giovannoniibacteriota</taxon>
    </lineage>
</organism>
<feature type="domain" description="Large ribosomal subunit protein uL5 C-terminal" evidence="8">
    <location>
        <begin position="83"/>
        <end position="175"/>
    </location>
</feature>
<dbReference type="InterPro" id="IPR002132">
    <property type="entry name" value="Ribosomal_uL5"/>
</dbReference>
<dbReference type="Pfam" id="PF00673">
    <property type="entry name" value="Ribosomal_L5_C"/>
    <property type="match status" value="1"/>
</dbReference>
<evidence type="ECO:0000256" key="1">
    <source>
        <dbReference type="ARBA" id="ARBA00008553"/>
    </source>
</evidence>
<accession>A0A0G0ZBC8</accession>
<dbReference type="FunFam" id="3.30.1440.10:FF:000001">
    <property type="entry name" value="50S ribosomal protein L5"/>
    <property type="match status" value="1"/>
</dbReference>
<dbReference type="EMBL" id="LCDF01000035">
    <property type="protein sequence ID" value="KKS46025.1"/>
    <property type="molecule type" value="Genomic_DNA"/>
</dbReference>
<comment type="caution">
    <text evidence="9">The sequence shown here is derived from an EMBL/GenBank/DDBJ whole genome shotgun (WGS) entry which is preliminary data.</text>
</comment>
<evidence type="ECO:0000256" key="6">
    <source>
        <dbReference type="RuleBase" id="RU003930"/>
    </source>
</evidence>
<protein>
    <recommendedName>
        <fullName evidence="4">Large ribosomal subunit protein uL5</fullName>
    </recommendedName>
    <alternativeName>
        <fullName evidence="5">50S ribosomal protein L5</fullName>
    </alternativeName>
</protein>
<dbReference type="InterPro" id="IPR031309">
    <property type="entry name" value="Ribosomal_uL5_C"/>
</dbReference>
<dbReference type="STRING" id="1618659.UV11_C0035G0008"/>
<dbReference type="Pfam" id="PF00281">
    <property type="entry name" value="Ribosomal_L5"/>
    <property type="match status" value="1"/>
</dbReference>
<sequence>MDLKEKYEKKIVSDFMKKRHFHSPMQVPRLLKVVVNCGVGKIKDEKEREAISKYLAMMIGQKTSPRPARISIASFKSRQGMIIGYAATLRGKRMYDFLSRLINVAMPRSRDFRGIPETSVDSSGNLTIGIREHIAFPEIIGEDVKTIFGLEATLVSNAKSREDALEFYRDLGVPFKK</sequence>
<reference evidence="9" key="1">
    <citation type="journal article" date="2015" name="Nature">
        <title>rRNA introns, odd ribosomes, and small enigmatic genomes across a large radiation of phyla.</title>
        <authorList>
            <person name="Brown C.T."/>
            <person name="Hug L.A."/>
            <person name="Thomas B.C."/>
            <person name="Sharon I."/>
            <person name="Castelle C.J."/>
            <person name="Singh A."/>
            <person name="Wilkins M.J."/>
            <person name="Williams K.H."/>
            <person name="Banfield J.F."/>
        </authorList>
    </citation>
    <scope>NUCLEOTIDE SEQUENCE [LARGE SCALE GENOMIC DNA]</scope>
</reference>